<gene>
    <name evidence="10" type="ORF">PIB30_015075</name>
</gene>
<keyword evidence="3" id="KW-0547">Nucleotide-binding</keyword>
<evidence type="ECO:0000313" key="11">
    <source>
        <dbReference type="Proteomes" id="UP001341840"/>
    </source>
</evidence>
<dbReference type="SMART" id="SM00369">
    <property type="entry name" value="LRR_TYP"/>
    <property type="match status" value="2"/>
</dbReference>
<dbReference type="InterPro" id="IPR003591">
    <property type="entry name" value="Leu-rich_rpt_typical-subtyp"/>
</dbReference>
<accession>A0ABU6Q6W6</accession>
<evidence type="ECO:0000256" key="1">
    <source>
        <dbReference type="ARBA" id="ARBA00022614"/>
    </source>
</evidence>
<evidence type="ECO:0000256" key="4">
    <source>
        <dbReference type="ARBA" id="ARBA00022821"/>
    </source>
</evidence>
<dbReference type="Gene3D" id="3.80.10.10">
    <property type="entry name" value="Ribonuclease Inhibitor"/>
    <property type="match status" value="3"/>
</dbReference>
<dbReference type="EMBL" id="JASCZI010000041">
    <property type="protein sequence ID" value="MED6107543.1"/>
    <property type="molecule type" value="Genomic_DNA"/>
</dbReference>
<dbReference type="Proteomes" id="UP001341840">
    <property type="component" value="Unassembled WGS sequence"/>
</dbReference>
<evidence type="ECO:0000259" key="6">
    <source>
        <dbReference type="Pfam" id="PF00931"/>
    </source>
</evidence>
<evidence type="ECO:0000259" key="8">
    <source>
        <dbReference type="Pfam" id="PF23559"/>
    </source>
</evidence>
<dbReference type="Gene3D" id="3.40.50.300">
    <property type="entry name" value="P-loop containing nucleotide triphosphate hydrolases"/>
    <property type="match status" value="1"/>
</dbReference>
<evidence type="ECO:0000313" key="10">
    <source>
        <dbReference type="EMBL" id="MED6107543.1"/>
    </source>
</evidence>
<dbReference type="Gene3D" id="1.20.5.4130">
    <property type="match status" value="1"/>
</dbReference>
<dbReference type="Pfam" id="PF25019">
    <property type="entry name" value="LRR_R13L1-DRL21"/>
    <property type="match status" value="1"/>
</dbReference>
<feature type="domain" description="Disease resistance N-terminal" evidence="7">
    <location>
        <begin position="39"/>
        <end position="98"/>
    </location>
</feature>
<feature type="domain" description="R13L1/DRL21-like LRR repeat region" evidence="9">
    <location>
        <begin position="670"/>
        <end position="796"/>
    </location>
</feature>
<reference evidence="10 11" key="1">
    <citation type="journal article" date="2023" name="Plants (Basel)">
        <title>Bridging the Gap: Combining Genomics and Transcriptomics Approaches to Understand Stylosanthes scabra, an Orphan Legume from the Brazilian Caatinga.</title>
        <authorList>
            <person name="Ferreira-Neto J.R.C."/>
            <person name="da Silva M.D."/>
            <person name="Binneck E."/>
            <person name="de Melo N.F."/>
            <person name="da Silva R.H."/>
            <person name="de Melo A.L.T.M."/>
            <person name="Pandolfi V."/>
            <person name="Bustamante F.O."/>
            <person name="Brasileiro-Vidal A.C."/>
            <person name="Benko-Iseppon A.M."/>
        </authorList>
    </citation>
    <scope>NUCLEOTIDE SEQUENCE [LARGE SCALE GENOMIC DNA]</scope>
    <source>
        <tissue evidence="10">Leaves</tissue>
    </source>
</reference>
<dbReference type="PANTHER" id="PTHR36766">
    <property type="entry name" value="PLANT BROAD-SPECTRUM MILDEW RESISTANCE PROTEIN RPW8"/>
    <property type="match status" value="1"/>
</dbReference>
<keyword evidence="2" id="KW-0677">Repeat</keyword>
<evidence type="ECO:0000259" key="9">
    <source>
        <dbReference type="Pfam" id="PF25019"/>
    </source>
</evidence>
<feature type="domain" description="NB-ARC" evidence="6">
    <location>
        <begin position="171"/>
        <end position="332"/>
    </location>
</feature>
<evidence type="ECO:0000256" key="2">
    <source>
        <dbReference type="ARBA" id="ARBA00022737"/>
    </source>
</evidence>
<evidence type="ECO:0000256" key="5">
    <source>
        <dbReference type="ARBA" id="ARBA00022840"/>
    </source>
</evidence>
<dbReference type="SUPFAM" id="SSF52058">
    <property type="entry name" value="L domain-like"/>
    <property type="match status" value="2"/>
</dbReference>
<name>A0ABU6Q6W6_9FABA</name>
<feature type="domain" description="Disease resistance protein winged helix" evidence="8">
    <location>
        <begin position="419"/>
        <end position="485"/>
    </location>
</feature>
<keyword evidence="4" id="KW-0611">Plant defense</keyword>
<dbReference type="InterPro" id="IPR056789">
    <property type="entry name" value="LRR_R13L1-DRL21"/>
</dbReference>
<proteinExistence type="predicted"/>
<protein>
    <recommendedName>
        <fullName evidence="12">Disease resistance RPP13-like protein 1</fullName>
    </recommendedName>
</protein>
<organism evidence="10 11">
    <name type="scientific">Stylosanthes scabra</name>
    <dbReference type="NCBI Taxonomy" id="79078"/>
    <lineage>
        <taxon>Eukaryota</taxon>
        <taxon>Viridiplantae</taxon>
        <taxon>Streptophyta</taxon>
        <taxon>Embryophyta</taxon>
        <taxon>Tracheophyta</taxon>
        <taxon>Spermatophyta</taxon>
        <taxon>Magnoliopsida</taxon>
        <taxon>eudicotyledons</taxon>
        <taxon>Gunneridae</taxon>
        <taxon>Pentapetalae</taxon>
        <taxon>rosids</taxon>
        <taxon>fabids</taxon>
        <taxon>Fabales</taxon>
        <taxon>Fabaceae</taxon>
        <taxon>Papilionoideae</taxon>
        <taxon>50 kb inversion clade</taxon>
        <taxon>dalbergioids sensu lato</taxon>
        <taxon>Dalbergieae</taxon>
        <taxon>Pterocarpus clade</taxon>
        <taxon>Stylosanthes</taxon>
    </lineage>
</organism>
<dbReference type="Pfam" id="PF18052">
    <property type="entry name" value="Rx_N"/>
    <property type="match status" value="1"/>
</dbReference>
<dbReference type="InterPro" id="IPR027417">
    <property type="entry name" value="P-loop_NTPase"/>
</dbReference>
<dbReference type="SUPFAM" id="SSF52540">
    <property type="entry name" value="P-loop containing nucleoside triphosphate hydrolases"/>
    <property type="match status" value="1"/>
</dbReference>
<dbReference type="InterPro" id="IPR032675">
    <property type="entry name" value="LRR_dom_sf"/>
</dbReference>
<dbReference type="Pfam" id="PF23559">
    <property type="entry name" value="WHD_DRP"/>
    <property type="match status" value="1"/>
</dbReference>
<dbReference type="InterPro" id="IPR041118">
    <property type="entry name" value="Rx_N"/>
</dbReference>
<evidence type="ECO:0000256" key="3">
    <source>
        <dbReference type="ARBA" id="ARBA00022741"/>
    </source>
</evidence>
<dbReference type="Pfam" id="PF00931">
    <property type="entry name" value="NB-ARC"/>
    <property type="match status" value="1"/>
</dbReference>
<keyword evidence="11" id="KW-1185">Reference proteome</keyword>
<keyword evidence="1" id="KW-0433">Leucine-rich repeat</keyword>
<sequence length="1236" mass="140496">MAGALVGGAFLSGFINVVFDRFLTTDSVNLVLGKKLGPDLVERLKISLLAAEAMVDDAEYKQLGDERVREWFNSLKDAVYNTDDLLDDVHTKAATKKKVLSFLPSFFLNRFRKTVDKMERVVRRIEFLEKQKDFLGLEKNTKDNNLSSSSSSWRASTSLVEGNIYGRKDDQEALTKIINDNSESQLSVIPIVGMGGVGKTTLAKLVYNNREGFDYKVWVCISEIFDVVEITRKTIEEITKSTCTLGSLNLLQLKLKEILSEKKFFIVLDDVWSDDVDIWKKFITPFHCGAKGSTILLTTRIQEVASIVQTFPSYFLNELSEDYCWLLFADNACFPESNGNSTLEEIGRKIVKKCKGLPLAVETLGRLLRGKDDVKEWNAVLTSDIWEFSMKNSKIVPALFISYHQLPDYLKRCFVYCSLYPKDYCFNKDELILLWMAEDLLRPPRRGESLEDVGYECFEELVSRLFFKKDLYSCYKMHDLLHDLAVFLAGDFYCRLEEHGEAKGVTTLTRHLSYKSISENLDLIIQVKSLRTFLRCSVFDLISDIDDVIICILISKMKYLRVLSFVWSPKLDVLPDSIGKLIHLHYLNLSGTNVKTLPESLCNLYNLQTLILFRCKRLTKFPRVMHNLVNLQHLDLRETSLNEMPGGLSKLKHLRILDYFIVGKHEDNGIRELGGLSNLRGSFDIKKLENIVDAEEAKDARMMNKIHISELWLEWSPVDDMISNTQTERDILNSLQPHNGLKALTIWGYKGRVFPDWLGHSSYNIMTSVSLICCNNCCMLPSLGQLPSLKSLHIQSFGQLKSVGIEFYKNEGDHDLLPTAAFPSLETLEFHDMPCWELWHSPDSETFPQLKKLLIRDCPMLKGDMLIHILLRMISFSKVCKLKIREDRGSSSHEMVIDGETLSIIASESVVESAFNSMSINHLTCLQEMQISSCSSVVSFPGNYLPKSLKKLEIWSCRKLEFPQQQQKHDLEELQIVYSCDSLTSFSLDAFPFLKTLWILDCKNLESVSMSEPPHTALESLSIDGCPEFVSFPGEGLAAPNLTYLSVSFCNKLEALPSLMNTLLPNLDSLDLLCCPNICKLPEGGLLPNLKSLTVGGCEQQVRDLSWMGKLDTLTHLTINGNCCENVKSYPELGLLPHLPSLTTLEISWFNNLETFECNQLLHLTSLQQLHILYCQKLENMAGEKLPSSLSLLKFYCCPLLGEHCKNKHQRIWPKIAHIPTIIVDEKQIDFSPGSL</sequence>
<evidence type="ECO:0000259" key="7">
    <source>
        <dbReference type="Pfam" id="PF18052"/>
    </source>
</evidence>
<dbReference type="Gene3D" id="1.10.8.430">
    <property type="entry name" value="Helical domain of apoptotic protease-activating factors"/>
    <property type="match status" value="1"/>
</dbReference>
<dbReference type="InterPro" id="IPR058922">
    <property type="entry name" value="WHD_DRP"/>
</dbReference>
<dbReference type="InterPro" id="IPR042197">
    <property type="entry name" value="Apaf_helical"/>
</dbReference>
<dbReference type="InterPro" id="IPR002182">
    <property type="entry name" value="NB-ARC"/>
</dbReference>
<dbReference type="PANTHER" id="PTHR36766:SF51">
    <property type="entry name" value="DISEASE RESISTANCE RPP13-LIKE PROTEIN 1"/>
    <property type="match status" value="1"/>
</dbReference>
<evidence type="ECO:0008006" key="12">
    <source>
        <dbReference type="Google" id="ProtNLM"/>
    </source>
</evidence>
<keyword evidence="5" id="KW-0067">ATP-binding</keyword>
<dbReference type="PRINTS" id="PR00364">
    <property type="entry name" value="DISEASERSIST"/>
</dbReference>
<comment type="caution">
    <text evidence="10">The sequence shown here is derived from an EMBL/GenBank/DDBJ whole genome shotgun (WGS) entry which is preliminary data.</text>
</comment>